<name>W7I4J2_9PEZI</name>
<dbReference type="OrthoDB" id="414698at2759"/>
<gene>
    <name evidence="1" type="ORF">DRE_01542</name>
</gene>
<evidence type="ECO:0008006" key="3">
    <source>
        <dbReference type="Google" id="ProtNLM"/>
    </source>
</evidence>
<dbReference type="Gene3D" id="1.25.40.10">
    <property type="entry name" value="Tetratricopeptide repeat domain"/>
    <property type="match status" value="1"/>
</dbReference>
<dbReference type="InterPro" id="IPR011990">
    <property type="entry name" value="TPR-like_helical_dom_sf"/>
</dbReference>
<dbReference type="Gene3D" id="1.20.58.320">
    <property type="entry name" value="TPR-like"/>
    <property type="match status" value="1"/>
</dbReference>
<dbReference type="InterPro" id="IPR010323">
    <property type="entry name" value="DUF924"/>
</dbReference>
<dbReference type="SUPFAM" id="SSF48452">
    <property type="entry name" value="TPR-like"/>
    <property type="match status" value="1"/>
</dbReference>
<protein>
    <recommendedName>
        <fullName evidence="3">DUF924-domain-containing protein</fullName>
    </recommendedName>
</protein>
<keyword evidence="2" id="KW-1185">Reference proteome</keyword>
<evidence type="ECO:0000313" key="1">
    <source>
        <dbReference type="EMBL" id="EWC43655.1"/>
    </source>
</evidence>
<accession>W7I4J2</accession>
<reference evidence="1 2" key="1">
    <citation type="submission" date="2013-05" db="EMBL/GenBank/DDBJ databases">
        <title>Drechslerella stenobrocha genome reveals carnivorous origination and mechanical trapping mechanism of predatory fungi.</title>
        <authorList>
            <person name="Liu X."/>
            <person name="Zhang W."/>
            <person name="Liu K."/>
        </authorList>
    </citation>
    <scope>NUCLEOTIDE SEQUENCE [LARGE SCALE GENOMIC DNA]</scope>
    <source>
        <strain evidence="1 2">248</strain>
    </source>
</reference>
<evidence type="ECO:0000313" key="2">
    <source>
        <dbReference type="Proteomes" id="UP000024837"/>
    </source>
</evidence>
<dbReference type="EMBL" id="KI966457">
    <property type="protein sequence ID" value="EWC43655.1"/>
    <property type="molecule type" value="Genomic_DNA"/>
</dbReference>
<organism evidence="1 2">
    <name type="scientific">Drechslerella stenobrocha 248</name>
    <dbReference type="NCBI Taxonomy" id="1043628"/>
    <lineage>
        <taxon>Eukaryota</taxon>
        <taxon>Fungi</taxon>
        <taxon>Dikarya</taxon>
        <taxon>Ascomycota</taxon>
        <taxon>Pezizomycotina</taxon>
        <taxon>Orbiliomycetes</taxon>
        <taxon>Orbiliales</taxon>
        <taxon>Orbiliaceae</taxon>
        <taxon>Drechslerella</taxon>
    </lineage>
</organism>
<proteinExistence type="predicted"/>
<dbReference type="Proteomes" id="UP000024837">
    <property type="component" value="Unassembled WGS sequence"/>
</dbReference>
<sequence>MATIRSLNRAIFNPALYQSIRDLWFGSLPWGAKYANEEATQRWFLAPKDEKLKFDDLCRQKLGSAVLSLSPAQFPIAGLTETDVATPFIAEIDAADHGGEESAKTAVSLMILLDQIPRNLYRTNETLQLVYRHYDPIALSVAKRILAKTDGPTNRVDLHPSIRNSLACRMWILMPLMHSEDLADHVTHEAVVDEIKKENMDNEEMVKALEYLQHYEKLHADIIKKFGRFPHRNESLGRVSTEEEKKWLEEGGTRFGVGE</sequence>
<dbReference type="HOGENOM" id="CLU_065010_0_1_1"/>
<dbReference type="Pfam" id="PF06041">
    <property type="entry name" value="DUF924"/>
    <property type="match status" value="1"/>
</dbReference>
<dbReference type="AlphaFoldDB" id="W7I4J2"/>